<dbReference type="Gene3D" id="1.25.40.10">
    <property type="entry name" value="Tetratricopeptide repeat domain"/>
    <property type="match status" value="1"/>
</dbReference>
<dbReference type="Gene3D" id="3.40.30.10">
    <property type="entry name" value="Glutaredoxin"/>
    <property type="match status" value="1"/>
</dbReference>
<feature type="region of interest" description="Disordered" evidence="4">
    <location>
        <begin position="18"/>
        <end position="48"/>
    </location>
</feature>
<dbReference type="InterPro" id="IPR013766">
    <property type="entry name" value="Thioredoxin_domain"/>
</dbReference>
<dbReference type="EMBL" id="CP046455">
    <property type="protein sequence ID" value="QGU07102.1"/>
    <property type="molecule type" value="Genomic_DNA"/>
</dbReference>
<dbReference type="PANTHER" id="PTHR45663">
    <property type="entry name" value="GEO12009P1"/>
    <property type="match status" value="1"/>
</dbReference>
<dbReference type="InterPro" id="IPR011990">
    <property type="entry name" value="TPR-like_helical_dom_sf"/>
</dbReference>
<dbReference type="Pfam" id="PF14561">
    <property type="entry name" value="TPR_20"/>
    <property type="match status" value="1"/>
</dbReference>
<evidence type="ECO:0000256" key="3">
    <source>
        <dbReference type="ARBA" id="ARBA00023284"/>
    </source>
</evidence>
<evidence type="ECO:0000256" key="4">
    <source>
        <dbReference type="SAM" id="MobiDB-lite"/>
    </source>
</evidence>
<dbReference type="Pfam" id="PF00085">
    <property type="entry name" value="Thioredoxin"/>
    <property type="match status" value="1"/>
</dbReference>
<dbReference type="InterPro" id="IPR036249">
    <property type="entry name" value="Thioredoxin-like_sf"/>
</dbReference>
<proteinExistence type="inferred from homology"/>
<dbReference type="GO" id="GO:0015035">
    <property type="term" value="F:protein-disulfide reductase activity"/>
    <property type="evidence" value="ECO:0007669"/>
    <property type="project" value="TreeGrafter"/>
</dbReference>
<comment type="similarity">
    <text evidence="2">Belongs to the thioredoxin family.</text>
</comment>
<keyword evidence="3" id="KW-0676">Redox-active center</keyword>
<evidence type="ECO:0000256" key="2">
    <source>
        <dbReference type="ARBA" id="ARBA00008987"/>
    </source>
</evidence>
<evidence type="ECO:0000259" key="5">
    <source>
        <dbReference type="Pfam" id="PF00085"/>
    </source>
</evidence>
<dbReference type="CDD" id="cd02956">
    <property type="entry name" value="ybbN"/>
    <property type="match status" value="1"/>
</dbReference>
<dbReference type="PANTHER" id="PTHR45663:SF11">
    <property type="entry name" value="GEO12009P1"/>
    <property type="match status" value="1"/>
</dbReference>
<evidence type="ECO:0000313" key="7">
    <source>
        <dbReference type="Proteomes" id="UP000424462"/>
    </source>
</evidence>
<dbReference type="GO" id="GO:0006950">
    <property type="term" value="P:response to stress"/>
    <property type="evidence" value="ECO:0007669"/>
    <property type="project" value="UniProtKB-ARBA"/>
</dbReference>
<reference evidence="6 7" key="1">
    <citation type="submission" date="2019-11" db="EMBL/GenBank/DDBJ databases">
        <title>Complete genome sequence of Corynebacterium kalinowskii 1959, a novel Corynebacterium species isolated from soil of a small paddock in Vilsendorf, Germany.</title>
        <authorList>
            <person name="Schaffert L."/>
            <person name="Ruwe M."/>
            <person name="Milse J."/>
            <person name="Hanuschka K."/>
            <person name="Ortseifen V."/>
            <person name="Droste J."/>
            <person name="Brandt D."/>
            <person name="Schlueter L."/>
            <person name="Kutter Y."/>
            <person name="Vinke S."/>
            <person name="Viehoefer P."/>
            <person name="Jacob L."/>
            <person name="Luebke N.-C."/>
            <person name="Schulte-Berndt E."/>
            <person name="Hain C."/>
            <person name="Linder M."/>
            <person name="Schmidt P."/>
            <person name="Wollenschlaeger L."/>
            <person name="Luttermann T."/>
            <person name="Thieme E."/>
            <person name="Hassa J."/>
            <person name="Haak M."/>
            <person name="Wittchen M."/>
            <person name="Mentz A."/>
            <person name="Persicke M."/>
            <person name="Busche T."/>
            <person name="Ruckert C."/>
        </authorList>
    </citation>
    <scope>NUCLEOTIDE SEQUENCE [LARGE SCALE GENOMIC DNA]</scope>
    <source>
        <strain evidence="6 7">2039</strain>
    </source>
</reference>
<protein>
    <submittedName>
        <fullName evidence="6">Thioredoxin</fullName>
    </submittedName>
</protein>
<keyword evidence="7" id="KW-1185">Reference proteome</keyword>
<dbReference type="Proteomes" id="UP000424462">
    <property type="component" value="Chromosome"/>
</dbReference>
<name>A0A6B8VNJ5_9CORY</name>
<organism evidence="6 7">
    <name type="scientific">Corynebacterium occultum</name>
    <dbReference type="NCBI Taxonomy" id="2675219"/>
    <lineage>
        <taxon>Bacteria</taxon>
        <taxon>Bacillati</taxon>
        <taxon>Actinomycetota</taxon>
        <taxon>Actinomycetes</taxon>
        <taxon>Mycobacteriales</taxon>
        <taxon>Corynebacteriaceae</taxon>
        <taxon>Corynebacterium</taxon>
    </lineage>
</organism>
<dbReference type="RefSeq" id="WP_156230635.1">
    <property type="nucleotide sequence ID" value="NZ_CP046455.1"/>
</dbReference>
<feature type="domain" description="Thioredoxin" evidence="5">
    <location>
        <begin position="55"/>
        <end position="154"/>
    </location>
</feature>
<gene>
    <name evidence="6" type="ORF">COCCU_05790</name>
</gene>
<dbReference type="KEGG" id="cok:COCCU_05790"/>
<feature type="compositionally biased region" description="Pro residues" evidence="4">
    <location>
        <begin position="31"/>
        <end position="43"/>
    </location>
</feature>
<evidence type="ECO:0000256" key="1">
    <source>
        <dbReference type="ARBA" id="ARBA00003318"/>
    </source>
</evidence>
<accession>A0A6B8VNJ5</accession>
<evidence type="ECO:0000313" key="6">
    <source>
        <dbReference type="EMBL" id="QGU07102.1"/>
    </source>
</evidence>
<dbReference type="AlphaFoldDB" id="A0A6B8VNJ5"/>
<dbReference type="SUPFAM" id="SSF52833">
    <property type="entry name" value="Thioredoxin-like"/>
    <property type="match status" value="1"/>
</dbReference>
<comment type="function">
    <text evidence="1">Participates in various redox reactions through the reversible oxidation of its active center dithiol to a disulfide and catalyzes dithiol-disulfide exchange reactions.</text>
</comment>
<dbReference type="GO" id="GO:0005737">
    <property type="term" value="C:cytoplasm"/>
    <property type="evidence" value="ECO:0007669"/>
    <property type="project" value="TreeGrafter"/>
</dbReference>
<dbReference type="SUPFAM" id="SSF48452">
    <property type="entry name" value="TPR-like"/>
    <property type="match status" value="1"/>
</dbReference>
<sequence>MSTPDRFISGAVDLGQIKARAEARQQAPQPQNTPQPGSGPSPHAPESQEVVTFFEVTPENLESEVLRRSVQIPVVVLVGTPRSPESEQLKTDLADLAAAADLKFVVGYVDADTSPEVAQMMGVSALPTVIAIAAGRPLTDFQGGQPREALEQWTNSLVEAVGSQLQGLPEGAVPAGDTAPVAPEPPADPRFEAATEALNAGDFAAAIQAYEDILAKEPKNTEAKQARDSARLLQRLAQQQEVGQDPIAAADADPADVEKAFAAADALIAAGNPEAAFDRLIAQLSRTVGDEKKQVRERLVELFALFEPTDSRVIVARGRMASALY</sequence>